<organism evidence="1 2">
    <name type="scientific">Kalanchoe fedtschenkoi</name>
    <name type="common">Lavender scallops</name>
    <name type="synonym">South American air plant</name>
    <dbReference type="NCBI Taxonomy" id="63787"/>
    <lineage>
        <taxon>Eukaryota</taxon>
        <taxon>Viridiplantae</taxon>
        <taxon>Streptophyta</taxon>
        <taxon>Embryophyta</taxon>
        <taxon>Tracheophyta</taxon>
        <taxon>Spermatophyta</taxon>
        <taxon>Magnoliopsida</taxon>
        <taxon>eudicotyledons</taxon>
        <taxon>Gunneridae</taxon>
        <taxon>Pentapetalae</taxon>
        <taxon>Saxifragales</taxon>
        <taxon>Crassulaceae</taxon>
        <taxon>Kalanchoe</taxon>
    </lineage>
</organism>
<keyword evidence="2" id="KW-1185">Reference proteome</keyword>
<dbReference type="AlphaFoldDB" id="A0A7N0RJE6"/>
<reference evidence="1" key="1">
    <citation type="submission" date="2021-01" db="UniProtKB">
        <authorList>
            <consortium name="EnsemblPlants"/>
        </authorList>
    </citation>
    <scope>IDENTIFICATION</scope>
</reference>
<protein>
    <submittedName>
        <fullName evidence="1">Uncharacterized protein</fullName>
    </submittedName>
</protein>
<name>A0A7N0RJE6_KALFE</name>
<proteinExistence type="predicted"/>
<dbReference type="Gramene" id="Kaladp0011s0664.1.v1.1">
    <property type="protein sequence ID" value="Kaladp0011s0664.1.v1.1"/>
    <property type="gene ID" value="Kaladp0011s0664.v1.1"/>
</dbReference>
<dbReference type="OMA" id="TYSSRNH"/>
<dbReference type="Proteomes" id="UP000594263">
    <property type="component" value="Unplaced"/>
</dbReference>
<evidence type="ECO:0000313" key="1">
    <source>
        <dbReference type="EnsemblPlants" id="Kaladp0011s0664.1.v1.1"/>
    </source>
</evidence>
<dbReference type="PANTHER" id="PTHR31245">
    <property type="entry name" value="UBIQUITIN SYSTEM COMPONENT CUE PROTEIN"/>
    <property type="match status" value="1"/>
</dbReference>
<dbReference type="PANTHER" id="PTHR31245:SF16">
    <property type="entry name" value="UDP-GLUCOSE 6-DEHYDROGENASE"/>
    <property type="match status" value="1"/>
</dbReference>
<sequence length="210" mass="23733">MSAGGGVYGKRAGYDEMFGSASAKRSRHSVFEQSDREATYSSRNHGYDFIAGHSYSGQQHMEQVRCGEAPSGSGNAVDGSNWVDTFVREMTNSADLHDAKERVARILEAFEISIRTRSTVSEGLDLSSLKDHLHILLRDNQILKRAVAIQREREIEQDEKANEVQRLQHIACQCDEQLQKMELTNYSLKIHLQRARENSSIPGQYLPDIY</sequence>
<accession>A0A7N0RJE6</accession>
<evidence type="ECO:0000313" key="2">
    <source>
        <dbReference type="Proteomes" id="UP000594263"/>
    </source>
</evidence>
<dbReference type="EnsemblPlants" id="Kaladp0011s0664.1.v1.1">
    <property type="protein sequence ID" value="Kaladp0011s0664.1.v1.1"/>
    <property type="gene ID" value="Kaladp0011s0664.v1.1"/>
</dbReference>